<feature type="region of interest" description="Disordered" evidence="1">
    <location>
        <begin position="323"/>
        <end position="371"/>
    </location>
</feature>
<gene>
    <name evidence="2" type="ORF">P4O66_018393</name>
</gene>
<feature type="compositionally biased region" description="Polar residues" evidence="1">
    <location>
        <begin position="259"/>
        <end position="274"/>
    </location>
</feature>
<feature type="non-terminal residue" evidence="2">
    <location>
        <position position="1"/>
    </location>
</feature>
<protein>
    <submittedName>
        <fullName evidence="2">Uncharacterized protein</fullName>
    </submittedName>
</protein>
<feature type="compositionally biased region" description="Basic and acidic residues" evidence="1">
    <location>
        <begin position="645"/>
        <end position="664"/>
    </location>
</feature>
<feature type="compositionally biased region" description="Gly residues" evidence="1">
    <location>
        <begin position="717"/>
        <end position="730"/>
    </location>
</feature>
<name>A0AAD8YS69_9TELE</name>
<dbReference type="AlphaFoldDB" id="A0AAD8YS69"/>
<feature type="region of interest" description="Disordered" evidence="1">
    <location>
        <begin position="713"/>
        <end position="770"/>
    </location>
</feature>
<dbReference type="EMBL" id="JAROKS010000026">
    <property type="protein sequence ID" value="KAK1784961.1"/>
    <property type="molecule type" value="Genomic_DNA"/>
</dbReference>
<feature type="compositionally biased region" description="Basic residues" evidence="1">
    <location>
        <begin position="276"/>
        <end position="290"/>
    </location>
</feature>
<feature type="region of interest" description="Disordered" evidence="1">
    <location>
        <begin position="449"/>
        <end position="480"/>
    </location>
</feature>
<comment type="caution">
    <text evidence="2">The sequence shown here is derived from an EMBL/GenBank/DDBJ whole genome shotgun (WGS) entry which is preliminary data.</text>
</comment>
<feature type="region of interest" description="Disordered" evidence="1">
    <location>
        <begin position="585"/>
        <end position="664"/>
    </location>
</feature>
<feature type="region of interest" description="Disordered" evidence="1">
    <location>
        <begin position="239"/>
        <end position="290"/>
    </location>
</feature>
<evidence type="ECO:0000313" key="2">
    <source>
        <dbReference type="EMBL" id="KAK1784961.1"/>
    </source>
</evidence>
<dbReference type="Proteomes" id="UP001239994">
    <property type="component" value="Unassembled WGS sequence"/>
</dbReference>
<accession>A0AAD8YS69</accession>
<organism evidence="2 3">
    <name type="scientific">Electrophorus voltai</name>
    <dbReference type="NCBI Taxonomy" id="2609070"/>
    <lineage>
        <taxon>Eukaryota</taxon>
        <taxon>Metazoa</taxon>
        <taxon>Chordata</taxon>
        <taxon>Craniata</taxon>
        <taxon>Vertebrata</taxon>
        <taxon>Euteleostomi</taxon>
        <taxon>Actinopterygii</taxon>
        <taxon>Neopterygii</taxon>
        <taxon>Teleostei</taxon>
        <taxon>Ostariophysi</taxon>
        <taxon>Gymnotiformes</taxon>
        <taxon>Gymnotoidei</taxon>
        <taxon>Gymnotidae</taxon>
        <taxon>Electrophorus</taxon>
    </lineage>
</organism>
<keyword evidence="3" id="KW-1185">Reference proteome</keyword>
<reference evidence="2" key="1">
    <citation type="submission" date="2023-03" db="EMBL/GenBank/DDBJ databases">
        <title>Electrophorus voltai genome.</title>
        <authorList>
            <person name="Bian C."/>
        </authorList>
    </citation>
    <scope>NUCLEOTIDE SEQUENCE</scope>
    <source>
        <strain evidence="2">CB-2022</strain>
        <tissue evidence="2">Muscle</tissue>
    </source>
</reference>
<sequence length="770" mass="82188">QFNCTFESIYYIKLSSWFNVLLTFSLVQNCSVDVTQNSLSEILPTGDTVPVLAPGAIREQLCEEVQWGTYSSCEKARWGAHSGCEEVQWGAHSGCEEVGRWKLINLGAAVVPRTGAPPPRSPTSESGLGCPPLPCFPALSGERWLTAPRTETPLSPDACVCPPQNRKGALRAVGGSGITTPLFYTQRNREVGLGLGGSLNVCVVMQSWKCGEEKMSCSLGSGRVARIQAHGKKLALDAHQNGTPLAQRQDEERRRGPCQRSTRGTSGHSLSNKPNARARARTRTQTHVHRRTHIDEITEHMFMHRVAALPTVAISIAHRQTPSPLPLRSTGGLGTGARASPVSAHHRRRPAEGACGQKNKQTGQGGKRVWDSRERASRSLLPDTACCAGAIAFPPVPISAFRVISLCSRSRAFFVRTRVRLRRGAQWEGVPPPQGLGTQARRFLCPGWDWSPRAARGARGPRGPRGSNRGGKGGKGSQWASAPASYVGAAQSAGKGHAWESDRPDSRVRVFTCGGAECRGMVESEGAPRVELTLGVCGWGPSEMERNALVLAFPTGSAENRTINMHFEFLLILLVIKAEGAAKNGGGEDKDANGGASVTEGSAGSRKEEEEEARQPAGAEVEVPRHGHAPCGEAALTSTSSHLLSEQREDPSPSRRFRALSEKGGERQEAACQLRCALIITCCVCTGAVRCVCRQAPPNKGVRIARRSGHATVPSGTFGGDAVGEAGGAWGAEITEQSEPGAKPLHRGREAERDGHTNEPTRGGAEGPAR</sequence>
<feature type="compositionally biased region" description="Basic and acidic residues" evidence="1">
    <location>
        <begin position="747"/>
        <end position="759"/>
    </location>
</feature>
<proteinExistence type="predicted"/>
<evidence type="ECO:0000313" key="3">
    <source>
        <dbReference type="Proteomes" id="UP001239994"/>
    </source>
</evidence>
<evidence type="ECO:0000256" key="1">
    <source>
        <dbReference type="SAM" id="MobiDB-lite"/>
    </source>
</evidence>